<evidence type="ECO:0000313" key="1">
    <source>
        <dbReference type="EMBL" id="KAB8292706.1"/>
    </source>
</evidence>
<sequence length="79" mass="8819">MKTLQEIAEETGTTVEMAKVAKDFAEKSVDTFGGTYSKWFVCAVGYGHWGDRYSHAEGHGATRDEAVIDALTKKPWMFK</sequence>
<gene>
    <name evidence="1" type="ORF">DSM100238_1791</name>
</gene>
<keyword evidence="2" id="KW-1185">Reference proteome</keyword>
<organism evidence="1 2">
    <name type="scientific">Bifidobacterium apri</name>
    <dbReference type="NCBI Taxonomy" id="1769423"/>
    <lineage>
        <taxon>Bacteria</taxon>
        <taxon>Bacillati</taxon>
        <taxon>Actinomycetota</taxon>
        <taxon>Actinomycetes</taxon>
        <taxon>Bifidobacteriales</taxon>
        <taxon>Bifidobacteriaceae</taxon>
        <taxon>Bifidobacterium</taxon>
    </lineage>
</organism>
<protein>
    <submittedName>
        <fullName evidence="1">Uncharacterized protein</fullName>
    </submittedName>
</protein>
<reference evidence="1 2" key="1">
    <citation type="submission" date="2019-09" db="EMBL/GenBank/DDBJ databases">
        <title>Characterization of the phylogenetic diversity of two novel species belonging to the genus Bifidobacterium: Bifidobacterium cebidarum sp. nov. and Bifidobacterium leontopitheci sp. nov.</title>
        <authorList>
            <person name="Lugli G.A."/>
            <person name="Duranti S."/>
            <person name="Milani C."/>
            <person name="Turroni F."/>
            <person name="Ventura M."/>
        </authorList>
    </citation>
    <scope>NUCLEOTIDE SEQUENCE [LARGE SCALE GENOMIC DNA]</scope>
    <source>
        <strain evidence="1 2">DSM 100238</strain>
    </source>
</reference>
<evidence type="ECO:0000313" key="2">
    <source>
        <dbReference type="Proteomes" id="UP000440041"/>
    </source>
</evidence>
<proteinExistence type="predicted"/>
<dbReference type="Proteomes" id="UP000440041">
    <property type="component" value="Unassembled WGS sequence"/>
</dbReference>
<dbReference type="RefSeq" id="WP_152356305.1">
    <property type="nucleotide sequence ID" value="NZ_JBHLXF010000001.1"/>
</dbReference>
<name>A0A6A2V6N8_9BIFI</name>
<comment type="caution">
    <text evidence="1">The sequence shown here is derived from an EMBL/GenBank/DDBJ whole genome shotgun (WGS) entry which is preliminary data.</text>
</comment>
<dbReference type="EMBL" id="WBSO01000023">
    <property type="protein sequence ID" value="KAB8292706.1"/>
    <property type="molecule type" value="Genomic_DNA"/>
</dbReference>
<accession>A0A6A2V6N8</accession>
<dbReference type="AlphaFoldDB" id="A0A6A2V6N8"/>